<proteinExistence type="predicted"/>
<comment type="caution">
    <text evidence="1">The sequence shown here is derived from an EMBL/GenBank/DDBJ whole genome shotgun (WGS) entry which is preliminary data.</text>
</comment>
<sequence>MTQTVRDESVNASAPGIMIARSPQMHLTKLSDPIRSHMYQLAYLLGVPSWEWVSEDEFMFSGRYKLGLTVPINKNMEPIKPEDKMQHDKQVVGTCYFVAKGITAASFYQKLQQSTKFQPENIPSWIPEYLKSHDPKVSRHDNLGSCHVIAAGQRKIPAVRLLTDAPDTRSLWEKIEGKLQEVTHSVVEGFNSTVTQAAHAWQAASIYLKEHKAQYVSLARTLVSGPSDFAYTRVYQHYSAPMMQSVIKWRNENIHLIESALDEISPSATLKVDFLKSKWGGGVNLGVGIAAKGFKHQTINFEVTANGTLIGKFDKKSGAAKSINLKTALESAEGKNFEKKFSMGLEKQLEHGFSNSAEYKVSSQPLKALELASAKELKLGQWTYSFESKLNDKGGVTVSLNGIYGLLTPKEEVVKYLLDKIHYGFKGQIGVELAVDVDAHLEPTALDALCKHIIGQLPTQIHTFKDSGHSIFSSLDTGEVVEGIILVSIGVLAVALTGGAAAALGAGTAATVVVGSESAGLFTGGAALAGAGSLAASNAAIA</sequence>
<accession>A0ABX3A1P7</accession>
<name>A0ABX3A1P7_9GAMM</name>
<organism evidence="1 2">
    <name type="scientific">Piscirickettsia litoralis</name>
    <dbReference type="NCBI Taxonomy" id="1891921"/>
    <lineage>
        <taxon>Bacteria</taxon>
        <taxon>Pseudomonadati</taxon>
        <taxon>Pseudomonadota</taxon>
        <taxon>Gammaproteobacteria</taxon>
        <taxon>Thiotrichales</taxon>
        <taxon>Piscirickettsiaceae</taxon>
        <taxon>Piscirickettsia</taxon>
    </lineage>
</organism>
<evidence type="ECO:0000313" key="1">
    <source>
        <dbReference type="EMBL" id="ODN42791.1"/>
    </source>
</evidence>
<dbReference type="Proteomes" id="UP000094329">
    <property type="component" value="Unassembled WGS sequence"/>
</dbReference>
<reference evidence="1 2" key="1">
    <citation type="submission" date="2016-08" db="EMBL/GenBank/DDBJ databases">
        <title>Draft genome sequence of Candidatus Piscirickettsia litoralis, from seawater.</title>
        <authorList>
            <person name="Wan X."/>
            <person name="Lee A.J."/>
            <person name="Hou S."/>
            <person name="Donachie S.P."/>
        </authorList>
    </citation>
    <scope>NUCLEOTIDE SEQUENCE [LARGE SCALE GENOMIC DNA]</scope>
    <source>
        <strain evidence="1 2">Y2</strain>
    </source>
</reference>
<protein>
    <submittedName>
        <fullName evidence="1">Uncharacterized protein</fullName>
    </submittedName>
</protein>
<dbReference type="RefSeq" id="WP_069312589.1">
    <property type="nucleotide sequence ID" value="NZ_MDTU01000001.1"/>
</dbReference>
<evidence type="ECO:0000313" key="2">
    <source>
        <dbReference type="Proteomes" id="UP000094329"/>
    </source>
</evidence>
<gene>
    <name evidence="1" type="ORF">BGC07_07485</name>
</gene>
<dbReference type="EMBL" id="MDTU01000001">
    <property type="protein sequence ID" value="ODN42791.1"/>
    <property type="molecule type" value="Genomic_DNA"/>
</dbReference>
<keyword evidence="2" id="KW-1185">Reference proteome</keyword>